<keyword evidence="4" id="KW-0411">Iron-sulfur</keyword>
<evidence type="ECO:0000259" key="5">
    <source>
        <dbReference type="PROSITE" id="PS51296"/>
    </source>
</evidence>
<dbReference type="PANTHER" id="PTHR40261">
    <property type="match status" value="1"/>
</dbReference>
<feature type="domain" description="Rieske" evidence="5">
    <location>
        <begin position="17"/>
        <end position="111"/>
    </location>
</feature>
<dbReference type="Gene3D" id="2.102.10.10">
    <property type="entry name" value="Rieske [2Fe-2S] iron-sulphur domain"/>
    <property type="match status" value="1"/>
</dbReference>
<sequence>MPNLPAEALSETSFATVDVLLHSQTPRARRANVLVFRYRGRLYAYVNHCMHMHRPLNCQEDAVFDPERRWLRCSMHGFIFEPDTGICRSPVCEGQALQAVKVAEEDGLIVFKEKQLQVLAVHAAKAAPGGEHA</sequence>
<dbReference type="PANTHER" id="PTHR40261:SF1">
    <property type="entry name" value="RIESKE DOMAIN-CONTAINING PROTEIN"/>
    <property type="match status" value="1"/>
</dbReference>
<name>A0ABT1U8P7_9GAMM</name>
<comment type="caution">
    <text evidence="6">The sequence shown here is derived from an EMBL/GenBank/DDBJ whole genome shotgun (WGS) entry which is preliminary data.</text>
</comment>
<dbReference type="PROSITE" id="PS51296">
    <property type="entry name" value="RIESKE"/>
    <property type="match status" value="1"/>
</dbReference>
<evidence type="ECO:0000256" key="2">
    <source>
        <dbReference type="ARBA" id="ARBA00022723"/>
    </source>
</evidence>
<reference evidence="6 7" key="1">
    <citation type="submission" date="2022-07" db="EMBL/GenBank/DDBJ databases">
        <title>Methylomonas rivi sp. nov., Methylomonas rosea sp. nov., Methylomonas aureus sp. nov. and Methylomonas subterranea sp. nov., four novel methanotrophs isolated from a freshwater creek and the deep terrestrial subsurface.</title>
        <authorList>
            <person name="Abin C."/>
            <person name="Sankaranarayanan K."/>
            <person name="Garner C."/>
            <person name="Sindelar R."/>
            <person name="Kotary K."/>
            <person name="Garner R."/>
            <person name="Barclay S."/>
            <person name="Lawson P."/>
            <person name="Krumholz L."/>
        </authorList>
    </citation>
    <scope>NUCLEOTIDE SEQUENCE [LARGE SCALE GENOMIC DNA]</scope>
    <source>
        <strain evidence="6 7">WSC-6</strain>
    </source>
</reference>
<keyword evidence="7" id="KW-1185">Reference proteome</keyword>
<dbReference type="InterPro" id="IPR036922">
    <property type="entry name" value="Rieske_2Fe-2S_sf"/>
</dbReference>
<evidence type="ECO:0000256" key="3">
    <source>
        <dbReference type="ARBA" id="ARBA00023004"/>
    </source>
</evidence>
<keyword evidence="2" id="KW-0479">Metal-binding</keyword>
<dbReference type="Pfam" id="PF00355">
    <property type="entry name" value="Rieske"/>
    <property type="match status" value="1"/>
</dbReference>
<accession>A0ABT1U8P7</accession>
<dbReference type="EMBL" id="JANIBK010000132">
    <property type="protein sequence ID" value="MCQ8130180.1"/>
    <property type="molecule type" value="Genomic_DNA"/>
</dbReference>
<dbReference type="Proteomes" id="UP001524586">
    <property type="component" value="Unassembled WGS sequence"/>
</dbReference>
<gene>
    <name evidence="6" type="ORF">NP596_17110</name>
</gene>
<proteinExistence type="predicted"/>
<evidence type="ECO:0000256" key="1">
    <source>
        <dbReference type="ARBA" id="ARBA00022714"/>
    </source>
</evidence>
<evidence type="ECO:0000313" key="6">
    <source>
        <dbReference type="EMBL" id="MCQ8130180.1"/>
    </source>
</evidence>
<protein>
    <submittedName>
        <fullName evidence="6">Rieske 2Fe-2S domain-containing protein</fullName>
    </submittedName>
</protein>
<organism evidence="6 7">
    <name type="scientific">Methylomonas rivi</name>
    <dbReference type="NCBI Taxonomy" id="2952226"/>
    <lineage>
        <taxon>Bacteria</taxon>
        <taxon>Pseudomonadati</taxon>
        <taxon>Pseudomonadota</taxon>
        <taxon>Gammaproteobacteria</taxon>
        <taxon>Methylococcales</taxon>
        <taxon>Methylococcaceae</taxon>
        <taxon>Methylomonas</taxon>
    </lineage>
</organism>
<dbReference type="RefSeq" id="WP_256616604.1">
    <property type="nucleotide sequence ID" value="NZ_JANIBK010000132.1"/>
</dbReference>
<dbReference type="SUPFAM" id="SSF50022">
    <property type="entry name" value="ISP domain"/>
    <property type="match status" value="1"/>
</dbReference>
<keyword evidence="3" id="KW-0408">Iron</keyword>
<dbReference type="InterPro" id="IPR017941">
    <property type="entry name" value="Rieske_2Fe-2S"/>
</dbReference>
<evidence type="ECO:0000256" key="4">
    <source>
        <dbReference type="ARBA" id="ARBA00023014"/>
    </source>
</evidence>
<evidence type="ECO:0000313" key="7">
    <source>
        <dbReference type="Proteomes" id="UP001524586"/>
    </source>
</evidence>
<keyword evidence="1" id="KW-0001">2Fe-2S</keyword>